<evidence type="ECO:0000256" key="3">
    <source>
        <dbReference type="ARBA" id="ARBA00023170"/>
    </source>
</evidence>
<comment type="subcellular location">
    <subcellularLocation>
        <location evidence="1">Membrane</location>
        <topology evidence="1">Single-pass type I membrane protein</topology>
    </subcellularLocation>
</comment>
<dbReference type="InterPro" id="IPR001611">
    <property type="entry name" value="Leu-rich_rpt"/>
</dbReference>
<dbReference type="Proteomes" id="UP000295252">
    <property type="component" value="Chromosome I"/>
</dbReference>
<keyword evidence="3" id="KW-0675">Receptor</keyword>
<dbReference type="InterPro" id="IPR032675">
    <property type="entry name" value="LRR_dom_sf"/>
</dbReference>
<keyword evidence="2" id="KW-0732">Signal</keyword>
<evidence type="ECO:0008006" key="6">
    <source>
        <dbReference type="Google" id="ProtNLM"/>
    </source>
</evidence>
<dbReference type="Gramene" id="CDP11084">
    <property type="protein sequence ID" value="CDP11084"/>
    <property type="gene ID" value="GSCOC_T00033102001"/>
</dbReference>
<protein>
    <recommendedName>
        <fullName evidence="6">Leucine-rich repeat-containing N-terminal plant-type domain-containing protein</fullName>
    </recommendedName>
</protein>
<dbReference type="PhylomeDB" id="A0A068US53"/>
<evidence type="ECO:0000313" key="4">
    <source>
        <dbReference type="EMBL" id="CDP11084.1"/>
    </source>
</evidence>
<dbReference type="OrthoDB" id="676979at2759"/>
<proteinExistence type="predicted"/>
<dbReference type="Pfam" id="PF00560">
    <property type="entry name" value="LRR_1"/>
    <property type="match status" value="2"/>
</dbReference>
<sequence length="49" mass="5534">MNLSHNRMSGSIPKSFDHCFSLISIDISYNQLEGPLPNTSAFQKLHLML</sequence>
<name>A0A068US53_COFCA</name>
<dbReference type="GO" id="GO:0016020">
    <property type="term" value="C:membrane"/>
    <property type="evidence" value="ECO:0007669"/>
    <property type="project" value="UniProtKB-SubCell"/>
</dbReference>
<gene>
    <name evidence="4" type="ORF">GSCOC_T00033102001</name>
</gene>
<accession>A0A068US53</accession>
<dbReference type="SUPFAM" id="SSF52058">
    <property type="entry name" value="L domain-like"/>
    <property type="match status" value="1"/>
</dbReference>
<dbReference type="EMBL" id="HG739135">
    <property type="protein sequence ID" value="CDP11084.1"/>
    <property type="molecule type" value="Genomic_DNA"/>
</dbReference>
<dbReference type="InterPro" id="IPR051716">
    <property type="entry name" value="Plant_RL_S/T_kinase"/>
</dbReference>
<evidence type="ECO:0000313" key="5">
    <source>
        <dbReference type="Proteomes" id="UP000295252"/>
    </source>
</evidence>
<dbReference type="InParanoid" id="A0A068US53"/>
<dbReference type="PANTHER" id="PTHR48053:SF158">
    <property type="entry name" value="MDIS1-INTERACTING RECEPTOR LIKE KINASE 2-LIKE"/>
    <property type="match status" value="1"/>
</dbReference>
<dbReference type="AlphaFoldDB" id="A0A068US53"/>
<keyword evidence="5" id="KW-1185">Reference proteome</keyword>
<dbReference type="Gene3D" id="3.80.10.10">
    <property type="entry name" value="Ribonuclease Inhibitor"/>
    <property type="match status" value="1"/>
</dbReference>
<dbReference type="PANTHER" id="PTHR48053">
    <property type="entry name" value="LEUCINE RICH REPEAT FAMILY PROTEIN, EXPRESSED"/>
    <property type="match status" value="1"/>
</dbReference>
<organism evidence="4 5">
    <name type="scientific">Coffea canephora</name>
    <name type="common">Robusta coffee</name>
    <dbReference type="NCBI Taxonomy" id="49390"/>
    <lineage>
        <taxon>Eukaryota</taxon>
        <taxon>Viridiplantae</taxon>
        <taxon>Streptophyta</taxon>
        <taxon>Embryophyta</taxon>
        <taxon>Tracheophyta</taxon>
        <taxon>Spermatophyta</taxon>
        <taxon>Magnoliopsida</taxon>
        <taxon>eudicotyledons</taxon>
        <taxon>Gunneridae</taxon>
        <taxon>Pentapetalae</taxon>
        <taxon>asterids</taxon>
        <taxon>lamiids</taxon>
        <taxon>Gentianales</taxon>
        <taxon>Rubiaceae</taxon>
        <taxon>Ixoroideae</taxon>
        <taxon>Gardenieae complex</taxon>
        <taxon>Bertiereae - Coffeeae clade</taxon>
        <taxon>Coffeeae</taxon>
        <taxon>Coffea</taxon>
    </lineage>
</organism>
<evidence type="ECO:0000256" key="2">
    <source>
        <dbReference type="ARBA" id="ARBA00022729"/>
    </source>
</evidence>
<evidence type="ECO:0000256" key="1">
    <source>
        <dbReference type="ARBA" id="ARBA00004479"/>
    </source>
</evidence>
<reference evidence="5" key="1">
    <citation type="journal article" date="2014" name="Science">
        <title>The coffee genome provides insight into the convergent evolution of caffeine biosynthesis.</title>
        <authorList>
            <person name="Denoeud F."/>
            <person name="Carretero-Paulet L."/>
            <person name="Dereeper A."/>
            <person name="Droc G."/>
            <person name="Guyot R."/>
            <person name="Pietrella M."/>
            <person name="Zheng C."/>
            <person name="Alberti A."/>
            <person name="Anthony F."/>
            <person name="Aprea G."/>
            <person name="Aury J.M."/>
            <person name="Bento P."/>
            <person name="Bernard M."/>
            <person name="Bocs S."/>
            <person name="Campa C."/>
            <person name="Cenci A."/>
            <person name="Combes M.C."/>
            <person name="Crouzillat D."/>
            <person name="Da Silva C."/>
            <person name="Daddiego L."/>
            <person name="De Bellis F."/>
            <person name="Dussert S."/>
            <person name="Garsmeur O."/>
            <person name="Gayraud T."/>
            <person name="Guignon V."/>
            <person name="Jahn K."/>
            <person name="Jamilloux V."/>
            <person name="Joet T."/>
            <person name="Labadie K."/>
            <person name="Lan T."/>
            <person name="Leclercq J."/>
            <person name="Lepelley M."/>
            <person name="Leroy T."/>
            <person name="Li L.T."/>
            <person name="Librado P."/>
            <person name="Lopez L."/>
            <person name="Munoz A."/>
            <person name="Noel B."/>
            <person name="Pallavicini A."/>
            <person name="Perrotta G."/>
            <person name="Poncet V."/>
            <person name="Pot D."/>
            <person name="Priyono X."/>
            <person name="Rigoreau M."/>
            <person name="Rouard M."/>
            <person name="Rozas J."/>
            <person name="Tranchant-Dubreuil C."/>
            <person name="VanBuren R."/>
            <person name="Zhang Q."/>
            <person name="Andrade A.C."/>
            <person name="Argout X."/>
            <person name="Bertrand B."/>
            <person name="de Kochko A."/>
            <person name="Graziosi G."/>
            <person name="Henry R.J."/>
            <person name="Jayarama X."/>
            <person name="Ming R."/>
            <person name="Nagai C."/>
            <person name="Rounsley S."/>
            <person name="Sankoff D."/>
            <person name="Giuliano G."/>
            <person name="Albert V.A."/>
            <person name="Wincker P."/>
            <person name="Lashermes P."/>
        </authorList>
    </citation>
    <scope>NUCLEOTIDE SEQUENCE [LARGE SCALE GENOMIC DNA]</scope>
    <source>
        <strain evidence="5">cv. DH200-94</strain>
    </source>
</reference>
<dbReference type="STRING" id="49390.A0A068US53"/>